<evidence type="ECO:0000313" key="2">
    <source>
        <dbReference type="EMBL" id="CAE7225662.1"/>
    </source>
</evidence>
<organism evidence="2 3">
    <name type="scientific">Symbiodinium natans</name>
    <dbReference type="NCBI Taxonomy" id="878477"/>
    <lineage>
        <taxon>Eukaryota</taxon>
        <taxon>Sar</taxon>
        <taxon>Alveolata</taxon>
        <taxon>Dinophyceae</taxon>
        <taxon>Suessiales</taxon>
        <taxon>Symbiodiniaceae</taxon>
        <taxon>Symbiodinium</taxon>
    </lineage>
</organism>
<feature type="compositionally biased region" description="Gly residues" evidence="1">
    <location>
        <begin position="54"/>
        <end position="79"/>
    </location>
</feature>
<comment type="caution">
    <text evidence="2">The sequence shown here is derived from an EMBL/GenBank/DDBJ whole genome shotgun (WGS) entry which is preliminary data.</text>
</comment>
<dbReference type="EMBL" id="CAJNDS010000656">
    <property type="protein sequence ID" value="CAE7225662.1"/>
    <property type="molecule type" value="Genomic_DNA"/>
</dbReference>
<protein>
    <submittedName>
        <fullName evidence="2">Uncharacterized protein</fullName>
    </submittedName>
</protein>
<dbReference type="AlphaFoldDB" id="A0A812KE95"/>
<name>A0A812KE95_9DINO</name>
<proteinExistence type="predicted"/>
<sequence length="365" mass="40595">MLRRQRRTQRNITMMISPWAREREEITLEQGTEREKLRITPKEQEPEKPDEEMTGGGDPGKGSGGDAGSGGQGSGGDKGGGSDDKDQQNDDEEMDNKDDQPEENEESDDDILVRAEAGDAPRSLLFGGNPGGIADDDEAKYDTGEIDEKRKSVIEDVYQSRDSFPLGWMKKNYSEWEADEDKTVYKVTEKLISPEIIAQGLGLDNFSAPVEWMKNLRWGFHCGTCFAWWMGYAVATNTGEEFPREGARCPRCRKLQEVNLQGILQKGPPPAMMRAVVTLCSPLHPMDPRLILARLTDRLAAEGVPWDEIDMFEPHQILVAAGMIVANSSEAKLDVMDIIMKMAKELVNGGMMKTVDGEPYPLIPV</sequence>
<accession>A0A812KE95</accession>
<feature type="compositionally biased region" description="Basic and acidic residues" evidence="1">
    <location>
        <begin position="20"/>
        <end position="47"/>
    </location>
</feature>
<feature type="region of interest" description="Disordered" evidence="1">
    <location>
        <begin position="1"/>
        <end position="145"/>
    </location>
</feature>
<keyword evidence="3" id="KW-1185">Reference proteome</keyword>
<evidence type="ECO:0000256" key="1">
    <source>
        <dbReference type="SAM" id="MobiDB-lite"/>
    </source>
</evidence>
<feature type="compositionally biased region" description="Acidic residues" evidence="1">
    <location>
        <begin position="89"/>
        <end position="110"/>
    </location>
</feature>
<reference evidence="2" key="1">
    <citation type="submission" date="2021-02" db="EMBL/GenBank/DDBJ databases">
        <authorList>
            <person name="Dougan E. K."/>
            <person name="Rhodes N."/>
            <person name="Thang M."/>
            <person name="Chan C."/>
        </authorList>
    </citation>
    <scope>NUCLEOTIDE SEQUENCE</scope>
</reference>
<evidence type="ECO:0000313" key="3">
    <source>
        <dbReference type="Proteomes" id="UP000604046"/>
    </source>
</evidence>
<gene>
    <name evidence="2" type="ORF">SNAT2548_LOCUS8711</name>
</gene>
<dbReference type="Proteomes" id="UP000604046">
    <property type="component" value="Unassembled WGS sequence"/>
</dbReference>